<sequence>MLRLTGEWLFLFLGHIHLADAARAATKLAKKSTASSVVFFFADPPTDLPHFAKWLEVSLLGILAESYVSLTVRRHQQRSGLKMGDPLNQVGFFVPNTAAIPSNMESLLRNVIAIEQGRRTHL</sequence>
<accession>A0A9W8ALJ1</accession>
<dbReference type="AlphaFoldDB" id="A0A9W8ALJ1"/>
<feature type="non-terminal residue" evidence="2">
    <location>
        <position position="122"/>
    </location>
</feature>
<proteinExistence type="predicted"/>
<evidence type="ECO:0000313" key="3">
    <source>
        <dbReference type="Proteomes" id="UP001150925"/>
    </source>
</evidence>
<dbReference type="OrthoDB" id="412814at2759"/>
<keyword evidence="3" id="KW-1185">Reference proteome</keyword>
<protein>
    <submittedName>
        <fullName evidence="2">Uncharacterized protein</fullName>
    </submittedName>
</protein>
<comment type="caution">
    <text evidence="2">The sequence shown here is derived from an EMBL/GenBank/DDBJ whole genome shotgun (WGS) entry which is preliminary data.</text>
</comment>
<gene>
    <name evidence="2" type="ORF">IWQ62_005803</name>
</gene>
<feature type="chain" id="PRO_5040855465" evidence="1">
    <location>
        <begin position="22"/>
        <end position="122"/>
    </location>
</feature>
<evidence type="ECO:0000256" key="1">
    <source>
        <dbReference type="SAM" id="SignalP"/>
    </source>
</evidence>
<evidence type="ECO:0000313" key="2">
    <source>
        <dbReference type="EMBL" id="KAJ1954242.1"/>
    </source>
</evidence>
<keyword evidence="1" id="KW-0732">Signal</keyword>
<feature type="signal peptide" evidence="1">
    <location>
        <begin position="1"/>
        <end position="21"/>
    </location>
</feature>
<name>A0A9W8ALJ1_9FUNG</name>
<dbReference type="EMBL" id="JANBPY010002631">
    <property type="protein sequence ID" value="KAJ1954242.1"/>
    <property type="molecule type" value="Genomic_DNA"/>
</dbReference>
<organism evidence="2 3">
    <name type="scientific">Dispira parvispora</name>
    <dbReference type="NCBI Taxonomy" id="1520584"/>
    <lineage>
        <taxon>Eukaryota</taxon>
        <taxon>Fungi</taxon>
        <taxon>Fungi incertae sedis</taxon>
        <taxon>Zoopagomycota</taxon>
        <taxon>Kickxellomycotina</taxon>
        <taxon>Dimargaritomycetes</taxon>
        <taxon>Dimargaritales</taxon>
        <taxon>Dimargaritaceae</taxon>
        <taxon>Dispira</taxon>
    </lineage>
</organism>
<dbReference type="Proteomes" id="UP001150925">
    <property type="component" value="Unassembled WGS sequence"/>
</dbReference>
<reference evidence="2" key="1">
    <citation type="submission" date="2022-07" db="EMBL/GenBank/DDBJ databases">
        <title>Phylogenomic reconstructions and comparative analyses of Kickxellomycotina fungi.</title>
        <authorList>
            <person name="Reynolds N.K."/>
            <person name="Stajich J.E."/>
            <person name="Barry K."/>
            <person name="Grigoriev I.V."/>
            <person name="Crous P."/>
            <person name="Smith M.E."/>
        </authorList>
    </citation>
    <scope>NUCLEOTIDE SEQUENCE</scope>
    <source>
        <strain evidence="2">RSA 1196</strain>
    </source>
</reference>